<dbReference type="Proteomes" id="UP000002668">
    <property type="component" value="Genome"/>
</dbReference>
<dbReference type="InterPro" id="IPR037802">
    <property type="entry name" value="SGF29"/>
</dbReference>
<evidence type="ECO:0000256" key="1">
    <source>
        <dbReference type="SAM" id="MobiDB-lite"/>
    </source>
</evidence>
<dbReference type="InParanoid" id="E5A4Z3"/>
<dbReference type="eggNOG" id="KOG3038">
    <property type="taxonomic scope" value="Eukaryota"/>
</dbReference>
<feature type="region of interest" description="Disordered" evidence="1">
    <location>
        <begin position="167"/>
        <end position="284"/>
    </location>
</feature>
<evidence type="ECO:0000313" key="4">
    <source>
        <dbReference type="Proteomes" id="UP000002668"/>
    </source>
</evidence>
<feature type="compositionally biased region" description="Basic and acidic residues" evidence="1">
    <location>
        <begin position="241"/>
        <end position="258"/>
    </location>
</feature>
<dbReference type="GO" id="GO:0000124">
    <property type="term" value="C:SAGA complex"/>
    <property type="evidence" value="ECO:0007669"/>
    <property type="project" value="InterPro"/>
</dbReference>
<feature type="domain" description="SGF29 C-terminal" evidence="2">
    <location>
        <begin position="256"/>
        <end position="361"/>
    </location>
</feature>
<dbReference type="InterPro" id="IPR010750">
    <property type="entry name" value="SGF29_tudor-like_dom"/>
</dbReference>
<feature type="compositionally biased region" description="Gly residues" evidence="1">
    <location>
        <begin position="348"/>
        <end position="361"/>
    </location>
</feature>
<dbReference type="PANTHER" id="PTHR21539">
    <property type="entry name" value="SAGA-ASSOCIATED FACTOR 29"/>
    <property type="match status" value="1"/>
</dbReference>
<gene>
    <name evidence="3" type="ORF">LEMA_P079300.1</name>
</gene>
<keyword evidence="4" id="KW-1185">Reference proteome</keyword>
<protein>
    <submittedName>
        <fullName evidence="3">Predicted protein</fullName>
    </submittedName>
</protein>
<dbReference type="VEuPathDB" id="FungiDB:LEMA_P079300.1"/>
<dbReference type="PANTHER" id="PTHR21539:SF0">
    <property type="entry name" value="SAGA-ASSOCIATED FACTOR 29"/>
    <property type="match status" value="1"/>
</dbReference>
<dbReference type="PROSITE" id="PS51518">
    <property type="entry name" value="SGF29_C"/>
    <property type="match status" value="1"/>
</dbReference>
<name>E5A4Z3_LEPMJ</name>
<dbReference type="HOGENOM" id="CLU_023535_0_0_1"/>
<proteinExistence type="predicted"/>
<dbReference type="OrthoDB" id="10265994at2759"/>
<dbReference type="AlphaFoldDB" id="E5A4Z3"/>
<evidence type="ECO:0000259" key="2">
    <source>
        <dbReference type="PROSITE" id="PS51518"/>
    </source>
</evidence>
<organism evidence="4">
    <name type="scientific">Leptosphaeria maculans (strain JN3 / isolate v23.1.3 / race Av1-4-5-6-7-8)</name>
    <name type="common">Blackleg fungus</name>
    <name type="synonym">Phoma lingam</name>
    <dbReference type="NCBI Taxonomy" id="985895"/>
    <lineage>
        <taxon>Eukaryota</taxon>
        <taxon>Fungi</taxon>
        <taxon>Dikarya</taxon>
        <taxon>Ascomycota</taxon>
        <taxon>Pezizomycotina</taxon>
        <taxon>Dothideomycetes</taxon>
        <taxon>Pleosporomycetidae</taxon>
        <taxon>Pleosporales</taxon>
        <taxon>Pleosporineae</taxon>
        <taxon>Leptosphaeriaceae</taxon>
        <taxon>Plenodomus</taxon>
        <taxon>Plenodomus lingam/Leptosphaeria maculans species complex</taxon>
    </lineage>
</organism>
<feature type="compositionally biased region" description="Basic and acidic residues" evidence="1">
    <location>
        <begin position="182"/>
        <end position="202"/>
    </location>
</feature>
<dbReference type="CDD" id="cd20393">
    <property type="entry name" value="Tudor_SGF29_rpt1"/>
    <property type="match status" value="1"/>
</dbReference>
<reference evidence="4" key="1">
    <citation type="journal article" date="2011" name="Nat. Commun.">
        <title>Effector diversification within compartments of the Leptosphaeria maculans genome affected by Repeat-Induced Point mutations.</title>
        <authorList>
            <person name="Rouxel T."/>
            <person name="Grandaubert J."/>
            <person name="Hane J.K."/>
            <person name="Hoede C."/>
            <person name="van de Wouw A.P."/>
            <person name="Couloux A."/>
            <person name="Dominguez V."/>
            <person name="Anthouard V."/>
            <person name="Bally P."/>
            <person name="Bourras S."/>
            <person name="Cozijnsen A.J."/>
            <person name="Ciuffetti L.M."/>
            <person name="Degrave A."/>
            <person name="Dilmaghani A."/>
            <person name="Duret L."/>
            <person name="Fudal I."/>
            <person name="Goodwin S.B."/>
            <person name="Gout L."/>
            <person name="Glaser N."/>
            <person name="Linglin J."/>
            <person name="Kema G.H.J."/>
            <person name="Lapalu N."/>
            <person name="Lawrence C.B."/>
            <person name="May K."/>
            <person name="Meyer M."/>
            <person name="Ollivier B."/>
            <person name="Poulain J."/>
            <person name="Schoch C.L."/>
            <person name="Simon A."/>
            <person name="Spatafora J.W."/>
            <person name="Stachowiak A."/>
            <person name="Turgeon B.G."/>
            <person name="Tyler B.M."/>
            <person name="Vincent D."/>
            <person name="Weissenbach J."/>
            <person name="Amselem J."/>
            <person name="Quesneville H."/>
            <person name="Oliver R.P."/>
            <person name="Wincker P."/>
            <person name="Balesdent M.-H."/>
            <person name="Howlett B.J."/>
        </authorList>
    </citation>
    <scope>NUCLEOTIDE SEQUENCE [LARGE SCALE GENOMIC DNA]</scope>
    <source>
        <strain evidence="4">JN3 / isolate v23.1.3 / race Av1-4-5-6-7-8</strain>
    </source>
</reference>
<dbReference type="InterPro" id="IPR047288">
    <property type="entry name" value="Tudor_SGF29_rpt1"/>
</dbReference>
<dbReference type="Pfam" id="PF07039">
    <property type="entry name" value="SGF29_Tudor"/>
    <property type="match status" value="1"/>
</dbReference>
<accession>E5A4Z3</accession>
<dbReference type="STRING" id="985895.E5A4Z3"/>
<evidence type="ECO:0000313" key="3">
    <source>
        <dbReference type="EMBL" id="CBX98691.1"/>
    </source>
</evidence>
<dbReference type="EMBL" id="FP929134">
    <property type="protein sequence ID" value="CBX98691.1"/>
    <property type="molecule type" value="Genomic_DNA"/>
</dbReference>
<feature type="region of interest" description="Disordered" evidence="1">
    <location>
        <begin position="306"/>
        <end position="361"/>
    </location>
</feature>
<dbReference type="OMA" id="AFEWEAL"/>
<sequence>MAARNRPRGGQLKEEFDEERSIWNSIKADGRRVDQLMTSCGPQRISQSTLIRELKNAEGFQAQEHDIPAQEKSRIWEDINTSGRRIDALMKESDALQDKILDLTAQQKARIDRGDEPSSRIDNELEQALRDNIRNLNEAQTLLQAVDGGNDISTQIGILSALRASPELSSASRATSVGGGKAGRERQGKRKLTDSIDDRESVAADSPGGPSPKVIISSQKDRLVAKSNSSRAGSVPAAREGSVKMDDDKDDLGKESRPRLSPQTEVLYRNNAKHRSSSSSASFEGEGILCRVTSVIGEGKQRRYEIIDADPDPPTPSVPYRASVNHLIPIPPPSTNTTLPDLHKGKNGRGLEGQEGGGGQG</sequence>